<name>A0ABT5FCM8_9GAMM</name>
<sequence length="51" mass="5960">MKNTKQHDQAPRKLTSACAENNIRQSKTERMNDKQLGYRFCSLFNAVMNLK</sequence>
<organism evidence="1 2">
    <name type="scientific">Psychrosphaera algicola</name>
    <dbReference type="NCBI Taxonomy" id="3023714"/>
    <lineage>
        <taxon>Bacteria</taxon>
        <taxon>Pseudomonadati</taxon>
        <taxon>Pseudomonadota</taxon>
        <taxon>Gammaproteobacteria</taxon>
        <taxon>Alteromonadales</taxon>
        <taxon>Pseudoalteromonadaceae</taxon>
        <taxon>Psychrosphaera</taxon>
    </lineage>
</organism>
<evidence type="ECO:0000313" key="2">
    <source>
        <dbReference type="Proteomes" id="UP001528411"/>
    </source>
</evidence>
<protein>
    <submittedName>
        <fullName evidence="1">Uncharacterized protein</fullName>
    </submittedName>
</protein>
<accession>A0ABT5FCM8</accession>
<gene>
    <name evidence="1" type="ORF">PN838_11515</name>
</gene>
<keyword evidence="2" id="KW-1185">Reference proteome</keyword>
<evidence type="ECO:0000313" key="1">
    <source>
        <dbReference type="EMBL" id="MDC2889287.1"/>
    </source>
</evidence>
<reference evidence="1 2" key="1">
    <citation type="submission" date="2023-01" db="EMBL/GenBank/DDBJ databases">
        <title>Psychrosphaera sp. nov., isolated from marine algae.</title>
        <authorList>
            <person name="Bayburt H."/>
            <person name="Choi B.J."/>
            <person name="Kim J.M."/>
            <person name="Choi D.G."/>
            <person name="Jeon C.O."/>
        </authorList>
    </citation>
    <scope>NUCLEOTIDE SEQUENCE [LARGE SCALE GENOMIC DNA]</scope>
    <source>
        <strain evidence="1 2">G1-22</strain>
    </source>
</reference>
<dbReference type="Proteomes" id="UP001528411">
    <property type="component" value="Unassembled WGS sequence"/>
</dbReference>
<comment type="caution">
    <text evidence="1">The sequence shown here is derived from an EMBL/GenBank/DDBJ whole genome shotgun (WGS) entry which is preliminary data.</text>
</comment>
<proteinExistence type="predicted"/>
<dbReference type="EMBL" id="JAQOMS010000002">
    <property type="protein sequence ID" value="MDC2889287.1"/>
    <property type="molecule type" value="Genomic_DNA"/>
</dbReference>
<dbReference type="RefSeq" id="WP_215964234.1">
    <property type="nucleotide sequence ID" value="NZ_JAQOMS010000002.1"/>
</dbReference>